<dbReference type="RefSeq" id="WP_035077973.1">
    <property type="nucleotide sequence ID" value="NZ_JQGC01000001.1"/>
</dbReference>
<dbReference type="Proteomes" id="UP000028981">
    <property type="component" value="Unassembled WGS sequence"/>
</dbReference>
<dbReference type="EMBL" id="JQGC01000001">
    <property type="protein sequence ID" value="KFL32806.1"/>
    <property type="molecule type" value="Genomic_DNA"/>
</dbReference>
<evidence type="ECO:0000313" key="1">
    <source>
        <dbReference type="EMBL" id="KFL32806.1"/>
    </source>
</evidence>
<organism evidence="1 2">
    <name type="scientific">Devosia riboflavina</name>
    <dbReference type="NCBI Taxonomy" id="46914"/>
    <lineage>
        <taxon>Bacteria</taxon>
        <taxon>Pseudomonadati</taxon>
        <taxon>Pseudomonadota</taxon>
        <taxon>Alphaproteobacteria</taxon>
        <taxon>Hyphomicrobiales</taxon>
        <taxon>Devosiaceae</taxon>
        <taxon>Devosia</taxon>
    </lineage>
</organism>
<comment type="caution">
    <text evidence="1">The sequence shown here is derived from an EMBL/GenBank/DDBJ whole genome shotgun (WGS) entry which is preliminary data.</text>
</comment>
<accession>A0A087M7F3</accession>
<sequence>MADIFSSHNIDVAAPAAGAFAITPSDGTIFDQPTRALYVGAAGTIEAEMLWGGTVTFEGVPGGFMLPVRVRRVLSGTTAGFIVGLY</sequence>
<protein>
    <submittedName>
        <fullName evidence="1">Uncharacterized protein</fullName>
    </submittedName>
</protein>
<name>A0A087M7F3_9HYPH</name>
<dbReference type="AlphaFoldDB" id="A0A087M7F3"/>
<reference evidence="1 2" key="1">
    <citation type="submission" date="2014-08" db="EMBL/GenBank/DDBJ databases">
        <authorList>
            <person name="Hassan Y.I."/>
            <person name="Lepp D."/>
            <person name="Zhou T."/>
        </authorList>
    </citation>
    <scope>NUCLEOTIDE SEQUENCE [LARGE SCALE GENOMIC DNA]</scope>
    <source>
        <strain evidence="1 2">IFO13584</strain>
    </source>
</reference>
<keyword evidence="2" id="KW-1185">Reference proteome</keyword>
<dbReference type="STRING" id="46914.JP75_01270"/>
<gene>
    <name evidence="1" type="ORF">JP75_01270</name>
</gene>
<proteinExistence type="predicted"/>
<evidence type="ECO:0000313" key="2">
    <source>
        <dbReference type="Proteomes" id="UP000028981"/>
    </source>
</evidence>
<dbReference type="OrthoDB" id="7916272at2"/>